<name>A0ABU6CVW2_9GAMM</name>
<feature type="non-terminal residue" evidence="2">
    <location>
        <position position="1"/>
    </location>
</feature>
<dbReference type="Proteomes" id="UP001308005">
    <property type="component" value="Unassembled WGS sequence"/>
</dbReference>
<evidence type="ECO:0000313" key="2">
    <source>
        <dbReference type="EMBL" id="MEB4590970.1"/>
    </source>
</evidence>
<protein>
    <submittedName>
        <fullName evidence="2">IPT/TIG domain-containing protein</fullName>
    </submittedName>
</protein>
<reference evidence="2 3" key="2">
    <citation type="submission" date="2024-01" db="EMBL/GenBank/DDBJ databases">
        <authorList>
            <person name="Xie X."/>
        </authorList>
    </citation>
    <scope>NUCLEOTIDE SEQUENCE [LARGE SCALE GENOMIC DNA]</scope>
    <source>
        <strain evidence="2">SCUT-1</strain>
    </source>
</reference>
<reference evidence="3" key="1">
    <citation type="submission" date="2023-07" db="EMBL/GenBank/DDBJ databases">
        <title>The carbon used by Thiothrix.</title>
        <authorList>
            <person name="Chen L."/>
        </authorList>
    </citation>
    <scope>NUCLEOTIDE SEQUENCE [LARGE SCALE GENOMIC DNA]</scope>
</reference>
<sequence length="148" mass="15931">KFRLKVGTAGAYQFQVRNAADKVSGWANLTVTEPAIPTPAITALSPNNVVQAETEQDFTLTGSNFQSGSMVYFKLPSGNLSVIPAENTTYVSSSTLKFRLKVGTAGAYQFQVRNTADKVSGWISLNVEASNANDATKIIPIIMQILLE</sequence>
<dbReference type="RefSeq" id="WP_324694358.1">
    <property type="nucleotide sequence ID" value="NZ_JAYMYJ010000082.1"/>
</dbReference>
<evidence type="ECO:0000313" key="3">
    <source>
        <dbReference type="Proteomes" id="UP001308005"/>
    </source>
</evidence>
<dbReference type="InterPro" id="IPR002909">
    <property type="entry name" value="IPT_dom"/>
</dbReference>
<organism evidence="2 3">
    <name type="scientific">Candidatus Thiothrix phosphatis</name>
    <dbReference type="NCBI Taxonomy" id="3112415"/>
    <lineage>
        <taxon>Bacteria</taxon>
        <taxon>Pseudomonadati</taxon>
        <taxon>Pseudomonadota</taxon>
        <taxon>Gammaproteobacteria</taxon>
        <taxon>Thiotrichales</taxon>
        <taxon>Thiotrichaceae</taxon>
        <taxon>Thiothrix</taxon>
    </lineage>
</organism>
<accession>A0ABU6CVW2</accession>
<dbReference type="EMBL" id="JAYMYJ010000082">
    <property type="protein sequence ID" value="MEB4590970.1"/>
    <property type="molecule type" value="Genomic_DNA"/>
</dbReference>
<dbReference type="SUPFAM" id="SSF81296">
    <property type="entry name" value="E set domains"/>
    <property type="match status" value="1"/>
</dbReference>
<dbReference type="InterPro" id="IPR013783">
    <property type="entry name" value="Ig-like_fold"/>
</dbReference>
<evidence type="ECO:0000259" key="1">
    <source>
        <dbReference type="Pfam" id="PF01833"/>
    </source>
</evidence>
<keyword evidence="3" id="KW-1185">Reference proteome</keyword>
<proteinExistence type="predicted"/>
<dbReference type="InterPro" id="IPR014756">
    <property type="entry name" value="Ig_E-set"/>
</dbReference>
<gene>
    <name evidence="2" type="ORF">VSS37_08280</name>
</gene>
<comment type="caution">
    <text evidence="2">The sequence shown here is derived from an EMBL/GenBank/DDBJ whole genome shotgun (WGS) entry which is preliminary data.</text>
</comment>
<feature type="domain" description="IPT/TIG" evidence="1">
    <location>
        <begin position="39"/>
        <end position="116"/>
    </location>
</feature>
<dbReference type="Pfam" id="PF01833">
    <property type="entry name" value="TIG"/>
    <property type="match status" value="1"/>
</dbReference>
<dbReference type="Gene3D" id="2.60.40.10">
    <property type="entry name" value="Immunoglobulins"/>
    <property type="match status" value="1"/>
</dbReference>